<feature type="transmembrane region" description="Helical" evidence="1">
    <location>
        <begin position="20"/>
        <end position="39"/>
    </location>
</feature>
<protein>
    <submittedName>
        <fullName evidence="2">Uncharacterized protein</fullName>
    </submittedName>
</protein>
<evidence type="ECO:0000313" key="2">
    <source>
        <dbReference type="EMBL" id="VAX16247.1"/>
    </source>
</evidence>
<sequence length="241" mass="27287">MNTERDHNKVQGQPRKPPKWPQMLLALNLVLIAALLFWLMDDSSFKSKEELQKTFDQQAIDIKKEMDKYPAPVDYTRKLSGVVELVIDATDSNEWAHFNFAKGTSFKSGKIAGYTDDWDIALRRAKILTNGGDTSNNGDVEVAVLLTNDFGSVDSAPADGYIADAKVGSGKEIKSRPELERWYEYDFWTHHLKPKEIVYVMKTADGHYAKFQIISYYCGEIAGCYTIRYKYQGSGGLSFVE</sequence>
<evidence type="ECO:0000256" key="1">
    <source>
        <dbReference type="SAM" id="Phobius"/>
    </source>
</evidence>
<keyword evidence="1" id="KW-1133">Transmembrane helix</keyword>
<keyword evidence="1" id="KW-0472">Membrane</keyword>
<dbReference type="InterPro" id="IPR025921">
    <property type="entry name" value="HmuY"/>
</dbReference>
<dbReference type="AlphaFoldDB" id="A0A3B1CHJ7"/>
<proteinExistence type="predicted"/>
<organism evidence="2">
    <name type="scientific">hydrothermal vent metagenome</name>
    <dbReference type="NCBI Taxonomy" id="652676"/>
    <lineage>
        <taxon>unclassified sequences</taxon>
        <taxon>metagenomes</taxon>
        <taxon>ecological metagenomes</taxon>
    </lineage>
</organism>
<keyword evidence="1" id="KW-0812">Transmembrane</keyword>
<dbReference type="CDD" id="cd12105">
    <property type="entry name" value="HmuY"/>
    <property type="match status" value="1"/>
</dbReference>
<dbReference type="Pfam" id="PF14064">
    <property type="entry name" value="HmuY"/>
    <property type="match status" value="1"/>
</dbReference>
<gene>
    <name evidence="2" type="ORF">MNBD_NITROSPINAE03-1439</name>
</gene>
<reference evidence="2" key="1">
    <citation type="submission" date="2018-06" db="EMBL/GenBank/DDBJ databases">
        <authorList>
            <person name="Zhirakovskaya E."/>
        </authorList>
    </citation>
    <scope>NUCLEOTIDE SEQUENCE</scope>
</reference>
<name>A0A3B1CHJ7_9ZZZZ</name>
<accession>A0A3B1CHJ7</accession>
<dbReference type="EMBL" id="UOGB01000047">
    <property type="protein sequence ID" value="VAX16247.1"/>
    <property type="molecule type" value="Genomic_DNA"/>
</dbReference>